<proteinExistence type="predicted"/>
<protein>
    <recommendedName>
        <fullName evidence="2">chitinase</fullName>
        <ecNumber evidence="2">3.2.1.14</ecNumber>
    </recommendedName>
</protein>
<dbReference type="InterPro" id="IPR017853">
    <property type="entry name" value="GH"/>
</dbReference>
<keyword evidence="3" id="KW-0624">Polysaccharide degradation</keyword>
<dbReference type="Proteomes" id="UP001319180">
    <property type="component" value="Unassembled WGS sequence"/>
</dbReference>
<dbReference type="SMART" id="SM00636">
    <property type="entry name" value="Glyco_18"/>
    <property type="match status" value="1"/>
</dbReference>
<reference evidence="6 7" key="1">
    <citation type="submission" date="2021-05" db="EMBL/GenBank/DDBJ databases">
        <title>A Polyphasic approach of four new species of the genus Ohtaekwangia: Ohtaekwangia histidinii sp. nov., Ohtaekwangia cretensis sp. nov., Ohtaekwangia indiensis sp. nov., Ohtaekwangia reichenbachii sp. nov. from diverse environment.</title>
        <authorList>
            <person name="Octaviana S."/>
        </authorList>
    </citation>
    <scope>NUCLEOTIDE SEQUENCE [LARGE SCALE GENOMIC DNA]</scope>
    <source>
        <strain evidence="6 7">PWU37</strain>
    </source>
</reference>
<evidence type="ECO:0000256" key="1">
    <source>
        <dbReference type="ARBA" id="ARBA00000822"/>
    </source>
</evidence>
<evidence type="ECO:0000313" key="7">
    <source>
        <dbReference type="Proteomes" id="UP001319180"/>
    </source>
</evidence>
<evidence type="ECO:0000256" key="4">
    <source>
        <dbReference type="SAM" id="SignalP"/>
    </source>
</evidence>
<gene>
    <name evidence="6" type="ORF">KK078_29010</name>
</gene>
<dbReference type="Gene3D" id="3.20.20.80">
    <property type="entry name" value="Glycosidases"/>
    <property type="match status" value="1"/>
</dbReference>
<dbReference type="GO" id="GO:0008061">
    <property type="term" value="F:chitin binding"/>
    <property type="evidence" value="ECO:0007669"/>
    <property type="project" value="InterPro"/>
</dbReference>
<dbReference type="AlphaFoldDB" id="A0AAP2DH85"/>
<dbReference type="RefSeq" id="WP_254094273.1">
    <property type="nucleotide sequence ID" value="NZ_JAHESC010000076.1"/>
</dbReference>
<dbReference type="CDD" id="cd06548">
    <property type="entry name" value="GH18_chitinase"/>
    <property type="match status" value="1"/>
</dbReference>
<dbReference type="PROSITE" id="PS51910">
    <property type="entry name" value="GH18_2"/>
    <property type="match status" value="1"/>
</dbReference>
<evidence type="ECO:0000259" key="5">
    <source>
        <dbReference type="PROSITE" id="PS51910"/>
    </source>
</evidence>
<dbReference type="InterPro" id="IPR011583">
    <property type="entry name" value="Chitinase_II/V-like_cat"/>
</dbReference>
<dbReference type="SUPFAM" id="SSF51445">
    <property type="entry name" value="(Trans)glycosidases"/>
    <property type="match status" value="1"/>
</dbReference>
<keyword evidence="7" id="KW-1185">Reference proteome</keyword>
<feature type="signal peptide" evidence="4">
    <location>
        <begin position="1"/>
        <end position="21"/>
    </location>
</feature>
<evidence type="ECO:0000313" key="6">
    <source>
        <dbReference type="EMBL" id="MBT1690640.1"/>
    </source>
</evidence>
<dbReference type="EMBL" id="JAHESC010000076">
    <property type="protein sequence ID" value="MBT1690640.1"/>
    <property type="molecule type" value="Genomic_DNA"/>
</dbReference>
<keyword evidence="4" id="KW-0732">Signal</keyword>
<dbReference type="InterPro" id="IPR001223">
    <property type="entry name" value="Glyco_hydro18_cat"/>
</dbReference>
<dbReference type="PANTHER" id="PTHR11177">
    <property type="entry name" value="CHITINASE"/>
    <property type="match status" value="1"/>
</dbReference>
<comment type="catalytic activity">
    <reaction evidence="1">
        <text>Random endo-hydrolysis of N-acetyl-beta-D-glucosaminide (1-&gt;4)-beta-linkages in chitin and chitodextrins.</text>
        <dbReference type="EC" id="3.2.1.14"/>
    </reaction>
</comment>
<dbReference type="GO" id="GO:0005975">
    <property type="term" value="P:carbohydrate metabolic process"/>
    <property type="evidence" value="ECO:0007669"/>
    <property type="project" value="InterPro"/>
</dbReference>
<dbReference type="PANTHER" id="PTHR11177:SF317">
    <property type="entry name" value="CHITINASE 12-RELATED"/>
    <property type="match status" value="1"/>
</dbReference>
<dbReference type="GO" id="GO:0008843">
    <property type="term" value="F:endochitinase activity"/>
    <property type="evidence" value="ECO:0007669"/>
    <property type="project" value="UniProtKB-EC"/>
</dbReference>
<comment type="caution">
    <text evidence="6">The sequence shown here is derived from an EMBL/GenBank/DDBJ whole genome shotgun (WGS) entry which is preliminary data.</text>
</comment>
<keyword evidence="3" id="KW-0119">Carbohydrate metabolism</keyword>
<feature type="chain" id="PRO_5042975119" description="chitinase" evidence="4">
    <location>
        <begin position="22"/>
        <end position="373"/>
    </location>
</feature>
<accession>A0AAP2DH85</accession>
<dbReference type="Pfam" id="PF00704">
    <property type="entry name" value="Glyco_hydro_18"/>
    <property type="match status" value="1"/>
</dbReference>
<keyword evidence="6" id="KW-0378">Hydrolase</keyword>
<dbReference type="GO" id="GO:0006032">
    <property type="term" value="P:chitin catabolic process"/>
    <property type="evidence" value="ECO:0007669"/>
    <property type="project" value="UniProtKB-KW"/>
</dbReference>
<dbReference type="InterPro" id="IPR050314">
    <property type="entry name" value="Glycosyl_Hydrlase_18"/>
</dbReference>
<evidence type="ECO:0000256" key="3">
    <source>
        <dbReference type="ARBA" id="ARBA00023024"/>
    </source>
</evidence>
<name>A0AAP2DH85_9BACT</name>
<sequence>MTIFRTLLVALALVASASLHAQKAPSRFSVIAYYSGGPEKVDSIPAKKLTHIIYSFCHLKGNRLTVDNGRDSATIRALVGLKKKHPPLKIILSLGGWEGCPTCSDVFSTDAGRTEFAQSVHQLSQYFQADGLDLDWEYPTIEGPPGHAYAASDKEHFTELLRVLRKVNSPAYELSFAAGGFQKYLDESVDWKAVMAIADRVNLMTYDLVNGYSTRTGHHTPLYSNPGDQQESTDNAVQYLVKLGIPRNKLVIGAAFYGRMWENVPDVNNGLFQSGKFKAFIDYRRFSRELTPARGFKTYWDATAKAPYLYNAAEKLFVTFDDKQSMKLKTEYAIDQKLDGIMFWEMTCDAPKDGLLEVIDGVKRAHFPEKGKK</sequence>
<dbReference type="EC" id="3.2.1.14" evidence="2"/>
<keyword evidence="3" id="KW-0146">Chitin degradation</keyword>
<feature type="domain" description="GH18" evidence="5">
    <location>
        <begin position="28"/>
        <end position="366"/>
    </location>
</feature>
<dbReference type="Gene3D" id="3.10.50.10">
    <property type="match status" value="1"/>
</dbReference>
<dbReference type="InterPro" id="IPR029070">
    <property type="entry name" value="Chitinase_insertion_sf"/>
</dbReference>
<organism evidence="6 7">
    <name type="scientific">Dawidia soli</name>
    <dbReference type="NCBI Taxonomy" id="2782352"/>
    <lineage>
        <taxon>Bacteria</taxon>
        <taxon>Pseudomonadati</taxon>
        <taxon>Bacteroidota</taxon>
        <taxon>Cytophagia</taxon>
        <taxon>Cytophagales</taxon>
        <taxon>Chryseotaleaceae</taxon>
        <taxon>Dawidia</taxon>
    </lineage>
</organism>
<dbReference type="SUPFAM" id="SSF54556">
    <property type="entry name" value="Chitinase insertion domain"/>
    <property type="match status" value="1"/>
</dbReference>
<evidence type="ECO:0000256" key="2">
    <source>
        <dbReference type="ARBA" id="ARBA00012729"/>
    </source>
</evidence>